<evidence type="ECO:0000313" key="3">
    <source>
        <dbReference type="Proteomes" id="UP000219440"/>
    </source>
</evidence>
<evidence type="ECO:0000313" key="2">
    <source>
        <dbReference type="EMBL" id="SOE51381.1"/>
    </source>
</evidence>
<feature type="region of interest" description="Disordered" evidence="1">
    <location>
        <begin position="1"/>
        <end position="33"/>
    </location>
</feature>
<dbReference type="EMBL" id="OCST01000001">
    <property type="protein sequence ID" value="SOE51381.1"/>
    <property type="molecule type" value="Genomic_DNA"/>
</dbReference>
<name>A0A2C8YLQ5_9MICO</name>
<dbReference type="AlphaFoldDB" id="A0A2C8YLQ5"/>
<dbReference type="InterPro" id="IPR027417">
    <property type="entry name" value="P-loop_NTPase"/>
</dbReference>
<dbReference type="Proteomes" id="UP000219440">
    <property type="component" value="Unassembled WGS sequence"/>
</dbReference>
<evidence type="ECO:0000256" key="1">
    <source>
        <dbReference type="SAM" id="MobiDB-lite"/>
    </source>
</evidence>
<sequence length="1266" mass="137320">MWRANKPSEDFTVDPDEQQAGSSDPAAHHVSAQPQVTAPHVISFGDPTVSAGNVAEPVWAQWREELAGLGGASPLLHFNDSPRTHIELSTTHPGGLAQFITGKTTLLSNLIRDDVALRAAKIAAGAIASKGLELQSARGIDSVHLGIGIAEWRHGVTDFRAPVLLRPLAIRRHGRDFEVRLRGSAFLNPALARALDEQFNLRLDAHAFVALTDDDGTFKPNPVIDRLRGLTSHLEWFTVSPRLIVSSFAEVSSGLLSDAASLEHPVLDALAGNTSARWTIEEGYAPVTAVAADERAPSTDSLLLDADSEQENVIAQITAGNSIVVKTLPGTGGTQTIVNVIGTLVGQNKRILVSSARRASLLSISDRLSDIGMPGIAVSPRTLRRDIIRSISRSEKATQPSVGEVDEALVRLRKVLLDYRLGLSKTDQALDISVLECVTELSRLALLPNPPATTARLSRRTVELLAKDRSRAAEIMVAAARLGEFRYGPGDSPWYGAQFASGEEALRAHETAKRLNQSVSALVDSGMRLISGTHMRPFQSVTELGIYLRLLIDLRDSLDRFLPRVFDRSITELIAATAPRKDFPDMSGGNRRRLKKLAVEYVRPGVKVTDLHQALVRIQQQRVLWHRFVAEGATPEVPVGIGQVQAAFNEVAQDLSELDQPLGLTTRETQLGMLAVPFLLEKLSSLAAESDVLHNLQERTTLMASLRELELDPLIDDLARRHVPESDVAAELELSWWKSALESMLESEKSLLGANTSVLDRLEADFRLVDEAHAQGNAQQLSWQLAENWKIGLVDWPDEAKLLKRMLGRDSVSAFDLQTTAPHLSRTVAPVWLSSPYEIDSIVETMPFDVVILVDAGATTIAENAGAIRRAKQVIAFGDPVTQTPAPFEIGIVDRAGDDVDGPAETDESRDELHSNSALARLGGLLPTLSLTRSYRPGGEDLAELVNRRFYGGRIVSLPWAGTFLGHGSLALDYVVKGHGMPDPDSGAVESPDAEVERVVDLVLDHAVKRPHESLMVITASQKHAVRVMQAVLDAAGTRAGLVDFVVSDRPEPFAVSTIDQAVAQSRDRVIFSIGYGRTPHGRVLSDFGALGEPGGERLLAVAMTRARRSMVIVSSFKPEDLDDGRMRHGAVALAEILGEIGARQAAVPLPDDSEPMLVDLAQRLRSRGLNVALGHRGKLGLVASRGGMCVAIETDTVLHKSSLRESLRLRPELLRRLGWHYLRVHAFELFSDPEAVASKVAVMLGADPSPVTEPITVIGPAVPRI</sequence>
<keyword evidence="3" id="KW-1185">Reference proteome</keyword>
<proteinExistence type="predicted"/>
<gene>
    <name evidence="2" type="ORF">SAMN06296378_0409</name>
</gene>
<accession>A0A2C8YLQ5</accession>
<dbReference type="RefSeq" id="WP_179691748.1">
    <property type="nucleotide sequence ID" value="NZ_BMLC01000002.1"/>
</dbReference>
<evidence type="ECO:0008006" key="4">
    <source>
        <dbReference type="Google" id="ProtNLM"/>
    </source>
</evidence>
<protein>
    <recommendedName>
        <fullName evidence="4">AAA family ATPase</fullName>
    </recommendedName>
</protein>
<dbReference type="Gene3D" id="3.40.50.300">
    <property type="entry name" value="P-loop containing nucleotide triphosphate hydrolases"/>
    <property type="match status" value="2"/>
</dbReference>
<reference evidence="2 3" key="1">
    <citation type="submission" date="2017-09" db="EMBL/GenBank/DDBJ databases">
        <authorList>
            <person name="Ehlers B."/>
            <person name="Leendertz F.H."/>
        </authorList>
    </citation>
    <scope>NUCLEOTIDE SEQUENCE [LARGE SCALE GENOMIC DNA]</scope>
    <source>
        <strain evidence="2 3">CGMCC 1.05381</strain>
    </source>
</reference>
<dbReference type="SUPFAM" id="SSF52540">
    <property type="entry name" value="P-loop containing nucleoside triphosphate hydrolases"/>
    <property type="match status" value="1"/>
</dbReference>
<organism evidence="2 3">
    <name type="scientific">Salinibacterium xinjiangense</name>
    <dbReference type="NCBI Taxonomy" id="386302"/>
    <lineage>
        <taxon>Bacteria</taxon>
        <taxon>Bacillati</taxon>
        <taxon>Actinomycetota</taxon>
        <taxon>Actinomycetes</taxon>
        <taxon>Micrococcales</taxon>
        <taxon>Microbacteriaceae</taxon>
        <taxon>Salinibacterium</taxon>
    </lineage>
</organism>